<comment type="caution">
    <text evidence="2">The sequence shown here is derived from an EMBL/GenBank/DDBJ whole genome shotgun (WGS) entry which is preliminary data.</text>
</comment>
<evidence type="ECO:0008006" key="4">
    <source>
        <dbReference type="Google" id="ProtNLM"/>
    </source>
</evidence>
<keyword evidence="1" id="KW-0732">Signal</keyword>
<sequence length="166" mass="18484">MKSLVRITTLAAFVLLGGCAGMLRQAPNLGDPVATVQQKMGAPTAVYQVGGEQVFEYATGPMGQQTFMARIGFDGRLSAYEQVLTSEKFATVKVDAATRDDILRTFGRPAETSRVAMRDYEVWSYRYKEAGVWNSLMHVHFDRQGVVRQMMNGPDPLYDPRDRQGP</sequence>
<dbReference type="AlphaFoldDB" id="A0A7Y2NYM4"/>
<feature type="chain" id="PRO_5031557960" description="Outer membrane protein assembly factor BamE" evidence="1">
    <location>
        <begin position="27"/>
        <end position="166"/>
    </location>
</feature>
<dbReference type="EMBL" id="JABAIV010000001">
    <property type="protein sequence ID" value="NNG22213.1"/>
    <property type="molecule type" value="Genomic_DNA"/>
</dbReference>
<organism evidence="2 3">
    <name type="scientific">Telluria aromaticivorans</name>
    <dbReference type="NCBI Taxonomy" id="2725995"/>
    <lineage>
        <taxon>Bacteria</taxon>
        <taxon>Pseudomonadati</taxon>
        <taxon>Pseudomonadota</taxon>
        <taxon>Betaproteobacteria</taxon>
        <taxon>Burkholderiales</taxon>
        <taxon>Oxalobacteraceae</taxon>
        <taxon>Telluria group</taxon>
        <taxon>Telluria</taxon>
    </lineage>
</organism>
<evidence type="ECO:0000313" key="2">
    <source>
        <dbReference type="EMBL" id="NNG22213.1"/>
    </source>
</evidence>
<dbReference type="PROSITE" id="PS51257">
    <property type="entry name" value="PROKAR_LIPOPROTEIN"/>
    <property type="match status" value="1"/>
</dbReference>
<protein>
    <recommendedName>
        <fullName evidence="4">Outer membrane protein assembly factor BamE</fullName>
    </recommendedName>
</protein>
<feature type="signal peptide" evidence="1">
    <location>
        <begin position="1"/>
        <end position="26"/>
    </location>
</feature>
<reference evidence="2 3" key="1">
    <citation type="submission" date="2020-04" db="EMBL/GenBank/DDBJ databases">
        <title>Massilia sp. nov., a cold adapted bacteria isolated from Arctic soil.</title>
        <authorList>
            <person name="Son J."/>
            <person name="Ka J.-O."/>
        </authorList>
    </citation>
    <scope>NUCLEOTIDE SEQUENCE [LARGE SCALE GENOMIC DNA]</scope>
    <source>
        <strain evidence="2 3">ML15P13</strain>
    </source>
</reference>
<name>A0A7Y2NYM4_9BURK</name>
<gene>
    <name evidence="2" type="ORF">HGB41_04265</name>
</gene>
<accession>A0A7Y2NYM4</accession>
<proteinExistence type="predicted"/>
<evidence type="ECO:0000256" key="1">
    <source>
        <dbReference type="SAM" id="SignalP"/>
    </source>
</evidence>
<keyword evidence="3" id="KW-1185">Reference proteome</keyword>
<evidence type="ECO:0000313" key="3">
    <source>
        <dbReference type="Proteomes" id="UP000533905"/>
    </source>
</evidence>
<dbReference type="Proteomes" id="UP000533905">
    <property type="component" value="Unassembled WGS sequence"/>
</dbReference>
<dbReference type="RefSeq" id="WP_171081373.1">
    <property type="nucleotide sequence ID" value="NZ_JABAIV010000001.1"/>
</dbReference>